<sequence length="122" mass="14042">MWLEVQIQTSGKPVDNGFNCNFLNKVEKATWKQNIHRLDFVFKQDKPRDTDNQSPAYVIGDMKISVSAALDRAKRGNQGKEHNGMRWLTMLNFISTYLLLFTQLFMGEQNPVCSLKLVLMST</sequence>
<dbReference type="EMBL" id="PXOH01000041">
    <property type="protein sequence ID" value="PSF31764.1"/>
    <property type="molecule type" value="Genomic_DNA"/>
</dbReference>
<dbReference type="AlphaFoldDB" id="A0A2T1LRW0"/>
<dbReference type="Proteomes" id="UP000239001">
    <property type="component" value="Unassembled WGS sequence"/>
</dbReference>
<gene>
    <name evidence="2" type="ORF">C7H19_22325</name>
</gene>
<keyword evidence="1" id="KW-1133">Transmembrane helix</keyword>
<evidence type="ECO:0000313" key="2">
    <source>
        <dbReference type="EMBL" id="PSF31764.1"/>
    </source>
</evidence>
<keyword evidence="3" id="KW-1185">Reference proteome</keyword>
<protein>
    <submittedName>
        <fullName evidence="2">Uncharacterized protein</fullName>
    </submittedName>
</protein>
<reference evidence="2 3" key="2">
    <citation type="submission" date="2018-03" db="EMBL/GenBank/DDBJ databases">
        <authorList>
            <person name="Keele B.F."/>
        </authorList>
    </citation>
    <scope>NUCLEOTIDE SEQUENCE [LARGE SCALE GENOMIC DNA]</scope>
    <source>
        <strain evidence="2 3">CCALA 016</strain>
    </source>
</reference>
<evidence type="ECO:0000313" key="3">
    <source>
        <dbReference type="Proteomes" id="UP000239001"/>
    </source>
</evidence>
<accession>A0A2T1LRW0</accession>
<evidence type="ECO:0000256" key="1">
    <source>
        <dbReference type="SAM" id="Phobius"/>
    </source>
</evidence>
<organism evidence="2 3">
    <name type="scientific">Aphanothece hegewaldii CCALA 016</name>
    <dbReference type="NCBI Taxonomy" id="2107694"/>
    <lineage>
        <taxon>Bacteria</taxon>
        <taxon>Bacillati</taxon>
        <taxon>Cyanobacteriota</taxon>
        <taxon>Cyanophyceae</taxon>
        <taxon>Oscillatoriophycideae</taxon>
        <taxon>Chroococcales</taxon>
        <taxon>Aphanothecaceae</taxon>
        <taxon>Aphanothece</taxon>
    </lineage>
</organism>
<reference evidence="2 3" key="1">
    <citation type="submission" date="2018-03" db="EMBL/GenBank/DDBJ databases">
        <title>The ancient ancestry and fast evolution of plastids.</title>
        <authorList>
            <person name="Moore K.R."/>
            <person name="Magnabosco C."/>
            <person name="Momper L."/>
            <person name="Gold D.A."/>
            <person name="Bosak T."/>
            <person name="Fournier G.P."/>
        </authorList>
    </citation>
    <scope>NUCLEOTIDE SEQUENCE [LARGE SCALE GENOMIC DNA]</scope>
    <source>
        <strain evidence="2 3">CCALA 016</strain>
    </source>
</reference>
<proteinExistence type="predicted"/>
<comment type="caution">
    <text evidence="2">The sequence shown here is derived from an EMBL/GenBank/DDBJ whole genome shotgun (WGS) entry which is preliminary data.</text>
</comment>
<dbReference type="RefSeq" id="WP_106459130.1">
    <property type="nucleotide sequence ID" value="NZ_PXOH01000041.1"/>
</dbReference>
<name>A0A2T1LRW0_9CHRO</name>
<keyword evidence="1" id="KW-0812">Transmembrane</keyword>
<keyword evidence="1" id="KW-0472">Membrane</keyword>
<feature type="transmembrane region" description="Helical" evidence="1">
    <location>
        <begin position="87"/>
        <end position="106"/>
    </location>
</feature>